<dbReference type="Pfam" id="PF02811">
    <property type="entry name" value="PHP"/>
    <property type="match status" value="1"/>
</dbReference>
<evidence type="ECO:0000256" key="3">
    <source>
        <dbReference type="ARBA" id="ARBA00013085"/>
    </source>
</evidence>
<dbReference type="PANTHER" id="PTHR21039:SF0">
    <property type="entry name" value="HISTIDINOL-PHOSPHATASE"/>
    <property type="match status" value="1"/>
</dbReference>
<evidence type="ECO:0000256" key="5">
    <source>
        <dbReference type="ARBA" id="ARBA00022801"/>
    </source>
</evidence>
<evidence type="ECO:0000256" key="8">
    <source>
        <dbReference type="RuleBase" id="RU366003"/>
    </source>
</evidence>
<feature type="region of interest" description="Disordered" evidence="9">
    <location>
        <begin position="1"/>
        <end position="36"/>
    </location>
</feature>
<dbReference type="UniPathway" id="UPA00031">
    <property type="reaction ID" value="UER00013"/>
</dbReference>
<evidence type="ECO:0000256" key="1">
    <source>
        <dbReference type="ARBA" id="ARBA00004970"/>
    </source>
</evidence>
<organism evidence="11 12">
    <name type="scientific">Veillonella seminalis</name>
    <dbReference type="NCBI Taxonomy" id="1502943"/>
    <lineage>
        <taxon>Bacteria</taxon>
        <taxon>Bacillati</taxon>
        <taxon>Bacillota</taxon>
        <taxon>Negativicutes</taxon>
        <taxon>Veillonellales</taxon>
        <taxon>Veillonellaceae</taxon>
        <taxon>Veillonella</taxon>
    </lineage>
</organism>
<dbReference type="PANTHER" id="PTHR21039">
    <property type="entry name" value="HISTIDINOL PHOSPHATASE-RELATED"/>
    <property type="match status" value="1"/>
</dbReference>
<evidence type="ECO:0000256" key="4">
    <source>
        <dbReference type="ARBA" id="ARBA00022605"/>
    </source>
</evidence>
<dbReference type="CDD" id="cd12110">
    <property type="entry name" value="PHP_HisPPase_Hisj_like"/>
    <property type="match status" value="1"/>
</dbReference>
<evidence type="ECO:0000313" key="12">
    <source>
        <dbReference type="Proteomes" id="UP000434554"/>
    </source>
</evidence>
<dbReference type="Proteomes" id="UP000434554">
    <property type="component" value="Unassembled WGS sequence"/>
</dbReference>
<feature type="compositionally biased region" description="Polar residues" evidence="9">
    <location>
        <begin position="1"/>
        <end position="23"/>
    </location>
</feature>
<dbReference type="InterPro" id="IPR016195">
    <property type="entry name" value="Pol/histidinol_Pase-like"/>
</dbReference>
<evidence type="ECO:0000256" key="6">
    <source>
        <dbReference type="ARBA" id="ARBA00023102"/>
    </source>
</evidence>
<reference evidence="11 12" key="1">
    <citation type="submission" date="2019-09" db="EMBL/GenBank/DDBJ databases">
        <title>Draft genome sequence of 3 type strains from the CCUG.</title>
        <authorList>
            <person name="Pineiro-Iglesias B."/>
            <person name="Tunovic T."/>
            <person name="Unosson C."/>
            <person name="Inganas E."/>
            <person name="Ohlen M."/>
            <person name="Cardew S."/>
            <person name="Jensie-Markopoulos S."/>
            <person name="Salva-Serra F."/>
            <person name="Jaen-Luchoro D."/>
            <person name="Karlsson R."/>
            <person name="Svensson-Stadler L."/>
            <person name="Chun J."/>
            <person name="Moore E."/>
        </authorList>
    </citation>
    <scope>NUCLEOTIDE SEQUENCE [LARGE SCALE GENOMIC DNA]</scope>
    <source>
        <strain evidence="11 12">CCUG 65427</strain>
    </source>
</reference>
<keyword evidence="4 8" id="KW-0028">Amino-acid biosynthesis</keyword>
<comment type="similarity">
    <text evidence="2 8">Belongs to the PHP hydrolase family. HisK subfamily.</text>
</comment>
<feature type="domain" description="PHP" evidence="10">
    <location>
        <begin position="49"/>
        <end position="269"/>
    </location>
</feature>
<dbReference type="InterPro" id="IPR004013">
    <property type="entry name" value="PHP_dom"/>
</dbReference>
<dbReference type="AlphaFoldDB" id="A0A833CDF4"/>
<keyword evidence="5 8" id="KW-0378">Hydrolase</keyword>
<comment type="pathway">
    <text evidence="1 8">Amino-acid biosynthesis; L-histidine biosynthesis; L-histidine from 5-phospho-alpha-D-ribose 1-diphosphate: step 8/9.</text>
</comment>
<gene>
    <name evidence="11" type="primary">hisJ</name>
    <name evidence="11" type="ORF">F8R14_01300</name>
</gene>
<dbReference type="GO" id="GO:0000105">
    <property type="term" value="P:L-histidine biosynthetic process"/>
    <property type="evidence" value="ECO:0007669"/>
    <property type="project" value="UniProtKB-UniRule"/>
</dbReference>
<dbReference type="GeneID" id="83054128"/>
<sequence>MSNDIPDMNGNQPFNNSHTTNVATPIGPKAAQNQYPVAGNNQYEGQLADGHIHTELCPHGSGDKVASIIEKAIEFGFYKLCITEHAPLPSGFSKRYKGDPEGLATASLRMDQVEPYLALGNELQREYGQYINLSVGFEVDFLPGFEAATQEFLNMVGPYTGENLLSVHFMQGANDGFWCLDYSEAEFAKAFGQYLTKQDVLYRRYFELVLQAVQTDFGPHTPVRIGHIDVIKKYQKHFNFRSSYDQQTQQVIMEILRTLKVQNRMLDYNVSGVFKANCGEMYPSPFIQGMAYVLGVPYMMGSDSHSLDAFVRAWSV</sequence>
<dbReference type="NCBIfam" id="TIGR01856">
    <property type="entry name" value="hisJ_fam"/>
    <property type="match status" value="1"/>
</dbReference>
<comment type="catalytic activity">
    <reaction evidence="7 8">
        <text>L-histidinol phosphate + H2O = L-histidinol + phosphate</text>
        <dbReference type="Rhea" id="RHEA:14465"/>
        <dbReference type="ChEBI" id="CHEBI:15377"/>
        <dbReference type="ChEBI" id="CHEBI:43474"/>
        <dbReference type="ChEBI" id="CHEBI:57699"/>
        <dbReference type="ChEBI" id="CHEBI:57980"/>
        <dbReference type="EC" id="3.1.3.15"/>
    </reaction>
</comment>
<dbReference type="SUPFAM" id="SSF89550">
    <property type="entry name" value="PHP domain-like"/>
    <property type="match status" value="1"/>
</dbReference>
<evidence type="ECO:0000256" key="9">
    <source>
        <dbReference type="SAM" id="MobiDB-lite"/>
    </source>
</evidence>
<evidence type="ECO:0000313" key="11">
    <source>
        <dbReference type="EMBL" id="KAB1479934.1"/>
    </source>
</evidence>
<dbReference type="InterPro" id="IPR010140">
    <property type="entry name" value="Histidinol_P_phosphatase_HisJ"/>
</dbReference>
<dbReference type="GO" id="GO:0004401">
    <property type="term" value="F:histidinol-phosphatase activity"/>
    <property type="evidence" value="ECO:0007669"/>
    <property type="project" value="UniProtKB-UniRule"/>
</dbReference>
<accession>A0A833CDF4</accession>
<dbReference type="NCBIfam" id="NF005996">
    <property type="entry name" value="PRK08123.1"/>
    <property type="match status" value="1"/>
</dbReference>
<name>A0A833CDF4_9FIRM</name>
<evidence type="ECO:0000256" key="2">
    <source>
        <dbReference type="ARBA" id="ARBA00009152"/>
    </source>
</evidence>
<keyword evidence="6 8" id="KW-0368">Histidine biosynthesis</keyword>
<protein>
    <recommendedName>
        <fullName evidence="3 8">Histidinol-phosphatase</fullName>
        <shortName evidence="8">HolPase</shortName>
        <ecNumber evidence="3 8">3.1.3.15</ecNumber>
    </recommendedName>
</protein>
<proteinExistence type="inferred from homology"/>
<dbReference type="EC" id="3.1.3.15" evidence="3 8"/>
<dbReference type="RefSeq" id="WP_127006867.1">
    <property type="nucleotide sequence ID" value="NZ_JAGZQP010000004.1"/>
</dbReference>
<dbReference type="Gene3D" id="3.20.20.140">
    <property type="entry name" value="Metal-dependent hydrolases"/>
    <property type="match status" value="1"/>
</dbReference>
<dbReference type="EMBL" id="WBKH01000001">
    <property type="protein sequence ID" value="KAB1479934.1"/>
    <property type="molecule type" value="Genomic_DNA"/>
</dbReference>
<dbReference type="GO" id="GO:0005737">
    <property type="term" value="C:cytoplasm"/>
    <property type="evidence" value="ECO:0007669"/>
    <property type="project" value="TreeGrafter"/>
</dbReference>
<evidence type="ECO:0000259" key="10">
    <source>
        <dbReference type="Pfam" id="PF02811"/>
    </source>
</evidence>
<comment type="caution">
    <text evidence="11">The sequence shown here is derived from an EMBL/GenBank/DDBJ whole genome shotgun (WGS) entry which is preliminary data.</text>
</comment>
<evidence type="ECO:0000256" key="7">
    <source>
        <dbReference type="ARBA" id="ARBA00049158"/>
    </source>
</evidence>